<dbReference type="InterPro" id="IPR036514">
    <property type="entry name" value="SGNH_hydro_sf"/>
</dbReference>
<evidence type="ECO:0000313" key="3">
    <source>
        <dbReference type="Proteomes" id="UP000028715"/>
    </source>
</evidence>
<dbReference type="GO" id="GO:0016788">
    <property type="term" value="F:hydrolase activity, acting on ester bonds"/>
    <property type="evidence" value="ECO:0007669"/>
    <property type="project" value="UniProtKB-ARBA"/>
</dbReference>
<keyword evidence="1" id="KW-0812">Transmembrane</keyword>
<protein>
    <submittedName>
        <fullName evidence="2">Uncharacterized protein</fullName>
    </submittedName>
</protein>
<dbReference type="EMBL" id="JPRL01000001">
    <property type="protein sequence ID" value="KFF04818.1"/>
    <property type="molecule type" value="Genomic_DNA"/>
</dbReference>
<organism evidence="2 3">
    <name type="scientific">Flavobacterium reichenbachii</name>
    <dbReference type="NCBI Taxonomy" id="362418"/>
    <lineage>
        <taxon>Bacteria</taxon>
        <taxon>Pseudomonadati</taxon>
        <taxon>Bacteroidota</taxon>
        <taxon>Flavobacteriia</taxon>
        <taxon>Flavobacteriales</taxon>
        <taxon>Flavobacteriaceae</taxon>
        <taxon>Flavobacterium</taxon>
    </lineage>
</organism>
<comment type="caution">
    <text evidence="2">The sequence shown here is derived from an EMBL/GenBank/DDBJ whole genome shotgun (WGS) entry which is preliminary data.</text>
</comment>
<evidence type="ECO:0000256" key="1">
    <source>
        <dbReference type="SAM" id="Phobius"/>
    </source>
</evidence>
<feature type="transmembrane region" description="Helical" evidence="1">
    <location>
        <begin position="9"/>
        <end position="30"/>
    </location>
</feature>
<dbReference type="STRING" id="362418.IW19_04390"/>
<dbReference type="AlphaFoldDB" id="A0A085ZK54"/>
<evidence type="ECO:0000313" key="2">
    <source>
        <dbReference type="EMBL" id="KFF04818.1"/>
    </source>
</evidence>
<dbReference type="Proteomes" id="UP000028715">
    <property type="component" value="Unassembled WGS sequence"/>
</dbReference>
<proteinExistence type="predicted"/>
<name>A0A085ZK54_9FLAO</name>
<dbReference type="Gene3D" id="3.40.50.1110">
    <property type="entry name" value="SGNH hydrolase"/>
    <property type="match status" value="1"/>
</dbReference>
<dbReference type="RefSeq" id="WP_035681586.1">
    <property type="nucleotide sequence ID" value="NZ_JPRL01000001.1"/>
</dbReference>
<accession>A0A085ZK54</accession>
<dbReference type="OrthoDB" id="869432at2"/>
<dbReference type="eggNOG" id="COG2755">
    <property type="taxonomic scope" value="Bacteria"/>
</dbReference>
<sequence length="315" mass="37440">MRKFIIKIFYFFFPFIILSYPLDYAISYFLSKSNQTVGEFEVMDDIYNSKANCDIAIYGSSRAWVHIDPKIISDSLTRTAYNFGNDGHTFDLQYLRHLEFLKYNKKPATIILSVDIFSLQKVGGLYEADQYLPYMLWNDNYLKYTKSYNYYTNLEYYIPMIRYIGKIDVLKTSIQYLINGIPVNNYRHNGFLGMDRVWNTDFDKVKSKQKTYRVKLNKQHIQLLETFIKECKELEINLILVYTPEYKEGQDFVANRKEVIDVYNKFSKKYNLKFYDYSNDEICLDKTLFYNASHLNSKGAEMFTKKFASVLKSII</sequence>
<gene>
    <name evidence="2" type="ORF">IW19_04390</name>
</gene>
<keyword evidence="1" id="KW-0472">Membrane</keyword>
<keyword evidence="1" id="KW-1133">Transmembrane helix</keyword>
<reference evidence="2 3" key="1">
    <citation type="submission" date="2014-07" db="EMBL/GenBank/DDBJ databases">
        <title>Genome of Flavobacterium reichenbachii LMG 25512.</title>
        <authorList>
            <person name="Stropko S.J."/>
            <person name="Pipes S.E."/>
            <person name="Newman J.D."/>
        </authorList>
    </citation>
    <scope>NUCLEOTIDE SEQUENCE [LARGE SCALE GENOMIC DNA]</scope>
    <source>
        <strain evidence="2 3">LMG 25512</strain>
    </source>
</reference>
<keyword evidence="3" id="KW-1185">Reference proteome</keyword>
<dbReference type="SUPFAM" id="SSF52266">
    <property type="entry name" value="SGNH hydrolase"/>
    <property type="match status" value="1"/>
</dbReference>